<proteinExistence type="predicted"/>
<sequence>MKRVVLAAQSFFFSKDKPPVSGTTQKQTLQTFEWTVMVK</sequence>
<reference evidence="1" key="1">
    <citation type="submission" date="2018-06" db="EMBL/GenBank/DDBJ databases">
        <authorList>
            <person name="Zhirakovskaya E."/>
        </authorList>
    </citation>
    <scope>NUCLEOTIDE SEQUENCE</scope>
</reference>
<dbReference type="AlphaFoldDB" id="A0A3B0YKE0"/>
<accession>A0A3B0YKE0</accession>
<name>A0A3B0YKE0_9ZZZZ</name>
<gene>
    <name evidence="1" type="ORF">MNBD_GAMMA12-2674</name>
</gene>
<organism evidence="1">
    <name type="scientific">hydrothermal vent metagenome</name>
    <dbReference type="NCBI Taxonomy" id="652676"/>
    <lineage>
        <taxon>unclassified sequences</taxon>
        <taxon>metagenomes</taxon>
        <taxon>ecological metagenomes</taxon>
    </lineage>
</organism>
<evidence type="ECO:0000313" key="1">
    <source>
        <dbReference type="EMBL" id="VAW76007.1"/>
    </source>
</evidence>
<dbReference type="EMBL" id="UOFL01000096">
    <property type="protein sequence ID" value="VAW76007.1"/>
    <property type="molecule type" value="Genomic_DNA"/>
</dbReference>
<protein>
    <submittedName>
        <fullName evidence="1">Uncharacterized protein</fullName>
    </submittedName>
</protein>